<evidence type="ECO:0000313" key="1">
    <source>
        <dbReference type="EMBL" id="MDT8898213.1"/>
    </source>
</evidence>
<protein>
    <recommendedName>
        <fullName evidence="3">CARDB domain-containing protein</fullName>
    </recommendedName>
</protein>
<accession>A0ABU3NMZ5</accession>
<keyword evidence="2" id="KW-1185">Reference proteome</keyword>
<dbReference type="EMBL" id="JAUHMF010000001">
    <property type="protein sequence ID" value="MDT8898213.1"/>
    <property type="molecule type" value="Genomic_DNA"/>
</dbReference>
<evidence type="ECO:0000313" key="2">
    <source>
        <dbReference type="Proteomes" id="UP001254165"/>
    </source>
</evidence>
<proteinExistence type="predicted"/>
<evidence type="ECO:0008006" key="3">
    <source>
        <dbReference type="Google" id="ProtNLM"/>
    </source>
</evidence>
<reference evidence="1 2" key="1">
    <citation type="submission" date="2023-07" db="EMBL/GenBank/DDBJ databases">
        <title>Novel species of Thermanaerothrix with wide hydrolytic capabilities.</title>
        <authorList>
            <person name="Zayulina K.S."/>
            <person name="Podosokorskaya O.A."/>
            <person name="Elcheninov A.G."/>
        </authorList>
    </citation>
    <scope>NUCLEOTIDE SEQUENCE [LARGE SCALE GENOMIC DNA]</scope>
    <source>
        <strain evidence="1 2">4228-RoL</strain>
    </source>
</reference>
<dbReference type="InterPro" id="IPR013783">
    <property type="entry name" value="Ig-like_fold"/>
</dbReference>
<dbReference type="RefSeq" id="WP_315624858.1">
    <property type="nucleotide sequence ID" value="NZ_JAUHMF010000001.1"/>
</dbReference>
<name>A0ABU3NMZ5_9CHLR</name>
<sequence length="295" mass="32467">MAVELWIDDGNPWYLSPDIWTVPSDDPNDPPGVPYANVSAYVWARVHNRGTSPVTNASVRFYWSNPASAINDTTAVLIGLSNVSLAAGETKPVLCVTPWIPQWVNNGHECLIAEAFAPTDPLPPRSPSTPYNVPAWRQMAQKNLTIGYAMQKMGFYVHPFLAGNFGQREKVELRARRAPLDLLRPLLPGLGLKTLPHEAEGVERFGVQPYRCGDPLLERQRPEMTLTLPPRHQQGVALVVRLPETFPPEGGALFLVEQIEDDQVIGGVGVLILAETAQKAPSTTDSPVQTRSRKV</sequence>
<dbReference type="Gene3D" id="2.60.40.10">
    <property type="entry name" value="Immunoglobulins"/>
    <property type="match status" value="1"/>
</dbReference>
<dbReference type="Proteomes" id="UP001254165">
    <property type="component" value="Unassembled WGS sequence"/>
</dbReference>
<organism evidence="1 2">
    <name type="scientific">Thermanaerothrix solaris</name>
    <dbReference type="NCBI Taxonomy" id="3058434"/>
    <lineage>
        <taxon>Bacteria</taxon>
        <taxon>Bacillati</taxon>
        <taxon>Chloroflexota</taxon>
        <taxon>Anaerolineae</taxon>
        <taxon>Anaerolineales</taxon>
        <taxon>Anaerolineaceae</taxon>
        <taxon>Thermanaerothrix</taxon>
    </lineage>
</organism>
<comment type="caution">
    <text evidence="1">The sequence shown here is derived from an EMBL/GenBank/DDBJ whole genome shotgun (WGS) entry which is preliminary data.</text>
</comment>
<gene>
    <name evidence="1" type="ORF">QYE77_08025</name>
</gene>